<feature type="binding site" evidence="15">
    <location>
        <position position="399"/>
    </location>
    <ligand>
        <name>substrate</name>
    </ligand>
</feature>
<dbReference type="CDD" id="cd07033">
    <property type="entry name" value="TPP_PYR_DXS_TK_like"/>
    <property type="match status" value="1"/>
</dbReference>
<dbReference type="PANTHER" id="PTHR43522">
    <property type="entry name" value="TRANSKETOLASE"/>
    <property type="match status" value="1"/>
</dbReference>
<name>A0A1L4D0X5_9BACT</name>
<dbReference type="EMBL" id="CP017834">
    <property type="protein sequence ID" value="APJ03830.1"/>
    <property type="molecule type" value="Genomic_DNA"/>
</dbReference>
<dbReference type="FunFam" id="3.40.50.970:FF:000004">
    <property type="entry name" value="Transketolase"/>
    <property type="match status" value="1"/>
</dbReference>
<dbReference type="PROSITE" id="PS00801">
    <property type="entry name" value="TRANSKETOLASE_1"/>
    <property type="match status" value="1"/>
</dbReference>
<evidence type="ECO:0000256" key="16">
    <source>
        <dbReference type="PIRSR" id="PIRSR605478-3"/>
    </source>
</evidence>
<dbReference type="InterPro" id="IPR049557">
    <property type="entry name" value="Transketolase_CS"/>
</dbReference>
<evidence type="ECO:0000256" key="13">
    <source>
        <dbReference type="NCBIfam" id="TIGR00232"/>
    </source>
</evidence>
<dbReference type="InterPro" id="IPR029061">
    <property type="entry name" value="THDP-binding"/>
</dbReference>
<evidence type="ECO:0000256" key="6">
    <source>
        <dbReference type="ARBA" id="ARBA00013152"/>
    </source>
</evidence>
<dbReference type="EC" id="2.2.1.1" evidence="6 13"/>
<evidence type="ECO:0000256" key="7">
    <source>
        <dbReference type="ARBA" id="ARBA00022679"/>
    </source>
</evidence>
<keyword evidence="9 19" id="KW-0106">Calcium</keyword>
<evidence type="ECO:0000256" key="4">
    <source>
        <dbReference type="ARBA" id="ARBA00007131"/>
    </source>
</evidence>
<dbReference type="OrthoDB" id="8732661at2"/>
<feature type="binding site" evidence="16">
    <location>
        <position position="165"/>
    </location>
    <ligand>
        <name>thiamine diphosphate</name>
        <dbReference type="ChEBI" id="CHEBI:58937"/>
    </ligand>
</feature>
<dbReference type="InterPro" id="IPR033247">
    <property type="entry name" value="Transketolase_fam"/>
</dbReference>
<evidence type="ECO:0000256" key="8">
    <source>
        <dbReference type="ARBA" id="ARBA00022723"/>
    </source>
</evidence>
<dbReference type="Pfam" id="PF00456">
    <property type="entry name" value="Transketolase_N"/>
    <property type="match status" value="1"/>
</dbReference>
<evidence type="ECO:0000256" key="15">
    <source>
        <dbReference type="PIRSR" id="PIRSR605478-2"/>
    </source>
</evidence>
<feature type="site" description="Important for catalytic activity" evidence="18">
    <location>
        <position position="35"/>
    </location>
</feature>
<feature type="binding site" evidence="15">
    <location>
        <position position="372"/>
    </location>
    <ligand>
        <name>substrate</name>
    </ligand>
</feature>
<keyword evidence="7 19" id="KW-0808">Transferase</keyword>
<dbReference type="GO" id="GO:0004802">
    <property type="term" value="F:transketolase activity"/>
    <property type="evidence" value="ECO:0007669"/>
    <property type="project" value="UniProtKB-UniRule"/>
</dbReference>
<dbReference type="InterPro" id="IPR009014">
    <property type="entry name" value="Transketo_C/PFOR_II"/>
</dbReference>
<evidence type="ECO:0000313" key="21">
    <source>
        <dbReference type="EMBL" id="APJ03830.1"/>
    </source>
</evidence>
<organism evidence="21 22">
    <name type="scientific">Silvanigrella aquatica</name>
    <dbReference type="NCBI Taxonomy" id="1915309"/>
    <lineage>
        <taxon>Bacteria</taxon>
        <taxon>Pseudomonadati</taxon>
        <taxon>Bdellovibrionota</taxon>
        <taxon>Oligoflexia</taxon>
        <taxon>Silvanigrellales</taxon>
        <taxon>Silvanigrellaceae</taxon>
        <taxon>Silvanigrella</taxon>
    </lineage>
</organism>
<evidence type="ECO:0000256" key="3">
    <source>
        <dbReference type="ARBA" id="ARBA00001941"/>
    </source>
</evidence>
<reference evidence="21 22" key="1">
    <citation type="submission" date="2016-10" db="EMBL/GenBank/DDBJ databases">
        <title>Silvanigrella aquatica sp. nov., isolated from a freshwater lake located in the Black Forest, Germany, description of Silvanigrellaceae fam. nov., Silvanigrellales ord. nov., reclassification of the order Bdellovibrionales in the class Oligoflexia, reclassification of the families Bacteriovoracaceae and Halobacteriovoraceae in the new order Bacteriovoracales ord. nov., and reclassification of the family Pseudobacteriovoracaceae in the order Oligoflexiales.</title>
        <authorList>
            <person name="Hahn M.W."/>
            <person name="Schmidt J."/>
            <person name="Koll U."/>
            <person name="Rohde M."/>
            <person name="Verbag S."/>
            <person name="Pitt A."/>
            <person name="Nakai R."/>
            <person name="Naganuma T."/>
            <person name="Lang E."/>
        </authorList>
    </citation>
    <scope>NUCLEOTIDE SEQUENCE [LARGE SCALE GENOMIC DNA]</scope>
    <source>
        <strain evidence="21 22">MWH-Nonnen-W8red</strain>
    </source>
</reference>
<feature type="site" description="Important for catalytic activity" evidence="18">
    <location>
        <position position="275"/>
    </location>
</feature>
<protein>
    <recommendedName>
        <fullName evidence="6 13">Transketolase</fullName>
        <ecNumber evidence="6 13">2.2.1.1</ecNumber>
    </recommendedName>
</protein>
<comment type="cofactor">
    <cofactor evidence="16">
        <name>thiamine diphosphate</name>
        <dbReference type="ChEBI" id="CHEBI:58937"/>
    </cofactor>
    <text evidence="16">Binds 1 thiamine pyrophosphate per subunit. During the reaction, the substrate forms a covalent intermediate with the cofactor.</text>
</comment>
<feature type="binding site" evidence="17">
    <location>
        <position position="196"/>
    </location>
    <ligand>
        <name>Mg(2+)</name>
        <dbReference type="ChEBI" id="CHEBI:18420"/>
    </ligand>
</feature>
<accession>A0A1L4D0X5</accession>
<dbReference type="Pfam" id="PF02779">
    <property type="entry name" value="Transket_pyr"/>
    <property type="match status" value="1"/>
</dbReference>
<evidence type="ECO:0000256" key="2">
    <source>
        <dbReference type="ARBA" id="ARBA00001936"/>
    </source>
</evidence>
<comment type="cofactor">
    <cofactor evidence="19">
        <name>Mg(2+)</name>
        <dbReference type="ChEBI" id="CHEBI:18420"/>
    </cofactor>
    <cofactor evidence="19">
        <name>Ca(2+)</name>
        <dbReference type="ChEBI" id="CHEBI:29108"/>
    </cofactor>
    <cofactor evidence="19">
        <name>Mn(2+)</name>
        <dbReference type="ChEBI" id="CHEBI:29035"/>
    </cofactor>
    <cofactor evidence="19">
        <name>Co(2+)</name>
        <dbReference type="ChEBI" id="CHEBI:48828"/>
    </cofactor>
    <text evidence="19">Binds 1 Mg(2+) ion per subunit. Can also utilize other divalent metal cations, such as Ca(2+), Mn(2+) and Co(2+).</text>
</comment>
<dbReference type="GO" id="GO:0006098">
    <property type="term" value="P:pentose-phosphate shunt"/>
    <property type="evidence" value="ECO:0007669"/>
    <property type="project" value="TreeGrafter"/>
</dbReference>
<comment type="cofactor">
    <cofactor evidence="1">
        <name>Ca(2+)</name>
        <dbReference type="ChEBI" id="CHEBI:29108"/>
    </cofactor>
</comment>
<comment type="subunit">
    <text evidence="5 19">Homodimer.</text>
</comment>
<comment type="function">
    <text evidence="19">Catalyzes the transfer of a two-carbon ketol group from a ketose donor to an aldose acceptor, via a covalent intermediate with the cofactor thiamine pyrophosphate.</text>
</comment>
<comment type="cofactor">
    <cofactor evidence="17">
        <name>Mg(2+)</name>
        <dbReference type="ChEBI" id="CHEBI:18420"/>
    </cofactor>
    <text evidence="17">Binds 1 Mg(2+) ion per subunit. Can also utilize other divalent metal cations, such as Ca(2+), Mn(2+) and Co(2+).</text>
</comment>
<dbReference type="KEGG" id="saqi:AXG55_07890"/>
<evidence type="ECO:0000256" key="11">
    <source>
        <dbReference type="ARBA" id="ARBA00023052"/>
    </source>
</evidence>
<dbReference type="STRING" id="1915309.AXG55_07890"/>
<evidence type="ECO:0000256" key="14">
    <source>
        <dbReference type="PIRSR" id="PIRSR605478-1"/>
    </source>
</evidence>
<keyword evidence="22" id="KW-1185">Reference proteome</keyword>
<sequence>MFLKFVSDHKKDLENIALAVRILGMDAVLKAKSGHVGLPLGGAEMGALLYFVTMNHSPTNPQWIDRDRFILSAGHGSMLQYSLLHLAGYNLSKEEIIQFRQLGSKTAGHPEYGHTEGVECTTGPLGQGISHAVGMALAERMLAAKFNEPQHELIDHRTYVIAGDGCLMEGVSSEASSFAGHLKLNKLIVLYDANNITIDGIIDISFTENVGKRYESYGWNILQADGNDFVSLAKAMDKAYENSNFPNGETGPTLIICKGIPGKGSPKWEGKPKIHGNPMSADDVIDAKKHLGIDNTEPFYIPDYCIASAAKIISFRSEKSKNWLNQFNETKAHWESKNPEKLNLWNQHFNNNEVIHLNPESWKIAKGKMATRIASGKALCELALNNPKLVGGSADLAGSNLTTLPFSSFVNAKDFSGRNIHFGVREHGMAAICNGITLHGGLQAYCATFAVFSDYMRPAIRLAALMKIPTLFILTHDSYAVGEDGPTHQPIEHAASLRAIPDLNVYRPADALETFVAWEKSVQCKNKPSALLLTRQDLEDLDTNSATPRSLEQVQDGFIKGAYILKDFSNSNDKAQKIVLIAAGSEVSLALQAAQQLESKSFTTTQVDNITLNVRVVSSPSPQLLVEHPVTLNHFLPKELPLFAIEAGSPQSWGEIVGRSGAIFGIKSFGASAPAGELAKHFGFVPEKIVTFVLNQLHLR</sequence>
<dbReference type="InterPro" id="IPR005475">
    <property type="entry name" value="Transketolase-like_Pyr-bd"/>
</dbReference>
<feature type="binding site" evidence="16">
    <location>
        <begin position="123"/>
        <end position="125"/>
    </location>
    <ligand>
        <name>thiamine diphosphate</name>
        <dbReference type="ChEBI" id="CHEBI:58937"/>
    </ligand>
</feature>
<evidence type="ECO:0000259" key="20">
    <source>
        <dbReference type="SMART" id="SM00861"/>
    </source>
</evidence>
<feature type="binding site" evidence="16">
    <location>
        <position position="75"/>
    </location>
    <ligand>
        <name>thiamine diphosphate</name>
        <dbReference type="ChEBI" id="CHEBI:58937"/>
    </ligand>
</feature>
<proteinExistence type="inferred from homology"/>
<evidence type="ECO:0000256" key="17">
    <source>
        <dbReference type="PIRSR" id="PIRSR605478-4"/>
    </source>
</evidence>
<feature type="binding site" evidence="15">
    <location>
        <position position="275"/>
    </location>
    <ligand>
        <name>substrate</name>
    </ligand>
</feature>
<feature type="binding site" evidence="17">
    <location>
        <position position="164"/>
    </location>
    <ligand>
        <name>Mg(2+)</name>
        <dbReference type="ChEBI" id="CHEBI:18420"/>
    </ligand>
</feature>
<dbReference type="PANTHER" id="PTHR43522:SF10">
    <property type="entry name" value="TRANSKETOLASE"/>
    <property type="match status" value="1"/>
</dbReference>
<gene>
    <name evidence="21" type="ORF">AXG55_07890</name>
</gene>
<evidence type="ECO:0000256" key="10">
    <source>
        <dbReference type="ARBA" id="ARBA00022842"/>
    </source>
</evidence>
<feature type="binding site" evidence="16">
    <location>
        <position position="452"/>
    </location>
    <ligand>
        <name>thiamine diphosphate</name>
        <dbReference type="ChEBI" id="CHEBI:58937"/>
    </ligand>
</feature>
<evidence type="ECO:0000256" key="18">
    <source>
        <dbReference type="PIRSR" id="PIRSR605478-5"/>
    </source>
</evidence>
<dbReference type="PROSITE" id="PS00802">
    <property type="entry name" value="TRANSKETOLASE_2"/>
    <property type="match status" value="1"/>
</dbReference>
<dbReference type="GO" id="GO:0046872">
    <property type="term" value="F:metal ion binding"/>
    <property type="evidence" value="ECO:0007669"/>
    <property type="project" value="UniProtKB-KW"/>
</dbReference>
<dbReference type="GO" id="GO:0005829">
    <property type="term" value="C:cytosol"/>
    <property type="evidence" value="ECO:0007669"/>
    <property type="project" value="TreeGrafter"/>
</dbReference>
<feature type="binding site" evidence="15">
    <location>
        <position position="484"/>
    </location>
    <ligand>
        <name>substrate</name>
    </ligand>
</feature>
<evidence type="ECO:0000256" key="12">
    <source>
        <dbReference type="ARBA" id="ARBA00049473"/>
    </source>
</evidence>
<dbReference type="Gene3D" id="3.40.50.970">
    <property type="match status" value="2"/>
</dbReference>
<feature type="binding site" evidence="17">
    <location>
        <position position="194"/>
    </location>
    <ligand>
        <name>Mg(2+)</name>
        <dbReference type="ChEBI" id="CHEBI:18420"/>
    </ligand>
</feature>
<keyword evidence="10 17" id="KW-0460">Magnesium</keyword>
<feature type="binding site" evidence="16">
    <location>
        <position position="275"/>
    </location>
    <ligand>
        <name>thiamine diphosphate</name>
        <dbReference type="ChEBI" id="CHEBI:58937"/>
    </ligand>
</feature>
<comment type="similarity">
    <text evidence="4 19">Belongs to the transketolase family.</text>
</comment>
<feature type="binding site" evidence="15">
    <location>
        <position position="476"/>
    </location>
    <ligand>
        <name>substrate</name>
    </ligand>
</feature>
<dbReference type="NCBIfam" id="TIGR00232">
    <property type="entry name" value="tktlase_bact"/>
    <property type="match status" value="1"/>
</dbReference>
<dbReference type="InterPro" id="IPR005478">
    <property type="entry name" value="Transketolase_bac-like"/>
</dbReference>
<keyword evidence="11 16" id="KW-0786">Thiamine pyrophosphate</keyword>
<keyword evidence="8 17" id="KW-0479">Metal-binding</keyword>
<dbReference type="InterPro" id="IPR055152">
    <property type="entry name" value="Transketolase-like_C_2"/>
</dbReference>
<evidence type="ECO:0000256" key="5">
    <source>
        <dbReference type="ARBA" id="ARBA00011738"/>
    </source>
</evidence>
<feature type="binding site" evidence="15">
    <location>
        <position position="535"/>
    </location>
    <ligand>
        <name>substrate</name>
    </ligand>
</feature>
<dbReference type="CDD" id="cd02012">
    <property type="entry name" value="TPP_TK"/>
    <property type="match status" value="1"/>
</dbReference>
<dbReference type="InterPro" id="IPR020826">
    <property type="entry name" value="Transketolase_BS"/>
</dbReference>
<feature type="active site" description="Proton donor" evidence="14">
    <location>
        <position position="426"/>
    </location>
</feature>
<dbReference type="SUPFAM" id="SSF52518">
    <property type="entry name" value="Thiamin diphosphate-binding fold (THDP-binding)"/>
    <property type="match status" value="2"/>
</dbReference>
<dbReference type="Pfam" id="PF22613">
    <property type="entry name" value="Transketolase_C_1"/>
    <property type="match status" value="1"/>
</dbReference>
<feature type="binding site" evidence="15">
    <location>
        <position position="488"/>
    </location>
    <ligand>
        <name>substrate</name>
    </ligand>
</feature>
<dbReference type="Proteomes" id="UP000184731">
    <property type="component" value="Chromosome"/>
</dbReference>
<dbReference type="Gene3D" id="3.40.50.920">
    <property type="match status" value="1"/>
</dbReference>
<dbReference type="SUPFAM" id="SSF52922">
    <property type="entry name" value="TK C-terminal domain-like"/>
    <property type="match status" value="1"/>
</dbReference>
<feature type="domain" description="Transketolase-like pyrimidine-binding" evidence="20">
    <location>
        <begin position="369"/>
        <end position="541"/>
    </location>
</feature>
<comment type="cofactor">
    <cofactor evidence="2">
        <name>Mn(2+)</name>
        <dbReference type="ChEBI" id="CHEBI:29035"/>
    </cofactor>
</comment>
<dbReference type="RefSeq" id="WP_148697574.1">
    <property type="nucleotide sequence ID" value="NZ_CP017834.1"/>
</dbReference>
<feature type="binding site" evidence="15">
    <location>
        <position position="35"/>
    </location>
    <ligand>
        <name>substrate</name>
    </ligand>
</feature>
<evidence type="ECO:0000256" key="19">
    <source>
        <dbReference type="RuleBase" id="RU004996"/>
    </source>
</evidence>
<comment type="cofactor">
    <cofactor evidence="3">
        <name>Co(2+)</name>
        <dbReference type="ChEBI" id="CHEBI:48828"/>
    </cofactor>
</comment>
<dbReference type="InterPro" id="IPR005474">
    <property type="entry name" value="Transketolase_N"/>
</dbReference>
<comment type="catalytic activity">
    <reaction evidence="12 19">
        <text>D-sedoheptulose 7-phosphate + D-glyceraldehyde 3-phosphate = aldehydo-D-ribose 5-phosphate + D-xylulose 5-phosphate</text>
        <dbReference type="Rhea" id="RHEA:10508"/>
        <dbReference type="ChEBI" id="CHEBI:57483"/>
        <dbReference type="ChEBI" id="CHEBI:57737"/>
        <dbReference type="ChEBI" id="CHEBI:58273"/>
        <dbReference type="ChEBI" id="CHEBI:59776"/>
        <dbReference type="EC" id="2.2.1.1"/>
    </reaction>
</comment>
<evidence type="ECO:0000313" key="22">
    <source>
        <dbReference type="Proteomes" id="UP000184731"/>
    </source>
</evidence>
<evidence type="ECO:0000256" key="9">
    <source>
        <dbReference type="ARBA" id="ARBA00022837"/>
    </source>
</evidence>
<dbReference type="FunFam" id="3.40.50.970:FF:000045">
    <property type="entry name" value="Transketolase"/>
    <property type="match status" value="1"/>
</dbReference>
<dbReference type="AlphaFoldDB" id="A0A1L4D0X5"/>
<evidence type="ECO:0000256" key="1">
    <source>
        <dbReference type="ARBA" id="ARBA00001913"/>
    </source>
</evidence>
<dbReference type="SMART" id="SM00861">
    <property type="entry name" value="Transket_pyr"/>
    <property type="match status" value="1"/>
</dbReference>
<feature type="binding site" evidence="16">
    <location>
        <position position="194"/>
    </location>
    <ligand>
        <name>thiamine diphosphate</name>
        <dbReference type="ChEBI" id="CHEBI:58937"/>
    </ligand>
</feature>